<protein>
    <submittedName>
        <fullName evidence="2">Uncharacterized protein</fullName>
    </submittedName>
</protein>
<name>Q4FTD0_PSYA2</name>
<feature type="transmembrane region" description="Helical" evidence="1">
    <location>
        <begin position="12"/>
        <end position="36"/>
    </location>
</feature>
<accession>Q4FTD0</accession>
<dbReference type="Proteomes" id="UP000000546">
    <property type="component" value="Chromosome"/>
</dbReference>
<keyword evidence="3" id="KW-1185">Reference proteome</keyword>
<dbReference type="KEGG" id="par:Psyc_0875"/>
<keyword evidence="1" id="KW-0812">Transmembrane</keyword>
<dbReference type="HOGENOM" id="CLU_1446528_0_0_6"/>
<gene>
    <name evidence="2" type="ordered locus">Psyc_0875</name>
</gene>
<dbReference type="STRING" id="259536.Psyc_0875"/>
<proteinExistence type="predicted"/>
<reference evidence="2 3" key="1">
    <citation type="journal article" date="2010" name="Appl. Environ. Microbiol.">
        <title>The genome sequence of Psychrobacter arcticus 273-4, a psychroactive Siberian permafrost bacterium, reveals mechanisms for adaptation to low-temperature growth.</title>
        <authorList>
            <person name="Ayala-del-Rio H.L."/>
            <person name="Chain P.S."/>
            <person name="Grzymski J.J."/>
            <person name="Ponder M.A."/>
            <person name="Ivanova N."/>
            <person name="Bergholz P.W."/>
            <person name="Di Bartolo G."/>
            <person name="Hauser L."/>
            <person name="Land M."/>
            <person name="Bakermans C."/>
            <person name="Rodrigues D."/>
            <person name="Klappenbach J."/>
            <person name="Zarka D."/>
            <person name="Larimer F."/>
            <person name="Richardson P."/>
            <person name="Murray A."/>
            <person name="Thomashow M."/>
            <person name="Tiedje J.M."/>
        </authorList>
    </citation>
    <scope>NUCLEOTIDE SEQUENCE [LARGE SCALE GENOMIC DNA]</scope>
    <source>
        <strain evidence="3">DSM 17307 / VKM B-2377 / 273-4</strain>
    </source>
</reference>
<evidence type="ECO:0000313" key="2">
    <source>
        <dbReference type="EMBL" id="AAZ18728.1"/>
    </source>
</evidence>
<dbReference type="AlphaFoldDB" id="Q4FTD0"/>
<sequence>MSILRMYLCNKIVYIIYFLNYIWDLLMLPVAAIPMIKVAVASTTTKELLKNAPAALAFLKTSEPKDWSESDMKLVEQFYNKLGDFSAQNGQTLVNNAIRFQELSHAQIMETFAELDLSKLDSVGTAKVAETTIKENHKTSRFNTLATVVGVTVGVLAAFSSANNASNNNYKLRRPRSVSEKLFGDKK</sequence>
<dbReference type="EMBL" id="CP000082">
    <property type="protein sequence ID" value="AAZ18728.1"/>
    <property type="molecule type" value="Genomic_DNA"/>
</dbReference>
<keyword evidence="1" id="KW-1133">Transmembrane helix</keyword>
<evidence type="ECO:0000313" key="3">
    <source>
        <dbReference type="Proteomes" id="UP000000546"/>
    </source>
</evidence>
<evidence type="ECO:0000256" key="1">
    <source>
        <dbReference type="SAM" id="Phobius"/>
    </source>
</evidence>
<keyword evidence="1" id="KW-0472">Membrane</keyword>
<organism evidence="2 3">
    <name type="scientific">Psychrobacter arcticus (strain DSM 17307 / VKM B-2377 / 273-4)</name>
    <dbReference type="NCBI Taxonomy" id="259536"/>
    <lineage>
        <taxon>Bacteria</taxon>
        <taxon>Pseudomonadati</taxon>
        <taxon>Pseudomonadota</taxon>
        <taxon>Gammaproteobacteria</taxon>
        <taxon>Moraxellales</taxon>
        <taxon>Moraxellaceae</taxon>
        <taxon>Psychrobacter</taxon>
    </lineage>
</organism>